<dbReference type="InterPro" id="IPR046947">
    <property type="entry name" value="LytR-like"/>
</dbReference>
<comment type="caution">
    <text evidence="2">The sequence shown here is derived from an EMBL/GenBank/DDBJ whole genome shotgun (WGS) entry which is preliminary data.</text>
</comment>
<dbReference type="SMART" id="SM00850">
    <property type="entry name" value="LytTR"/>
    <property type="match status" value="1"/>
</dbReference>
<dbReference type="PANTHER" id="PTHR37299:SF4">
    <property type="entry name" value="TRANSCRIPTIONAL REGULATOR"/>
    <property type="match status" value="1"/>
</dbReference>
<evidence type="ECO:0000313" key="2">
    <source>
        <dbReference type="EMBL" id="KIO73670.1"/>
    </source>
</evidence>
<evidence type="ECO:0000313" key="3">
    <source>
        <dbReference type="Proteomes" id="UP000032076"/>
    </source>
</evidence>
<dbReference type="Proteomes" id="UP000032076">
    <property type="component" value="Unassembled WGS sequence"/>
</dbReference>
<dbReference type="Gene3D" id="2.20.25.10">
    <property type="match status" value="1"/>
</dbReference>
<accession>A0ABD4A949</accession>
<organism evidence="2 3">
    <name type="scientific">Caldibacillus thermoamylovorans</name>
    <dbReference type="NCBI Taxonomy" id="35841"/>
    <lineage>
        <taxon>Bacteria</taxon>
        <taxon>Bacillati</taxon>
        <taxon>Bacillota</taxon>
        <taxon>Bacilli</taxon>
        <taxon>Bacillales</taxon>
        <taxon>Bacillaceae</taxon>
        <taxon>Caldibacillus</taxon>
    </lineage>
</organism>
<feature type="domain" description="HTH LytTR-type" evidence="1">
    <location>
        <begin position="125"/>
        <end position="229"/>
    </location>
</feature>
<dbReference type="AlphaFoldDB" id="A0ABD4A949"/>
<dbReference type="Pfam" id="PF04397">
    <property type="entry name" value="LytTR"/>
    <property type="match status" value="1"/>
</dbReference>
<evidence type="ECO:0000259" key="1">
    <source>
        <dbReference type="PROSITE" id="PS50930"/>
    </source>
</evidence>
<proteinExistence type="predicted"/>
<dbReference type="PROSITE" id="PS50930">
    <property type="entry name" value="HTH_LYTTR"/>
    <property type="match status" value="1"/>
</dbReference>
<protein>
    <recommendedName>
        <fullName evidence="1">HTH LytTR-type domain-containing protein</fullName>
    </recommendedName>
</protein>
<name>A0ABD4A949_9BACI</name>
<sequence>MVLKNFKLMGEMNVNQISTTHLLDTFSEVFPEDTSIAIADSRTFIYYKPSPVIDLQIKPGDQVKQGSATYKAFSLRRSIFSYIDSSVFGVSYFGLSVPIFNNGKPVNCVTAIFPMRKNYSLPAFFTVKNEDCWYPVAVSDILYLEAENRKAKIVTEQIQGYHKFNLSEIEYLLPSEYFIRCHRSFIVNVRAIAEIQPDFHSTFLLIMNNGDRIPVSQSYASYFRKQLMF</sequence>
<gene>
    <name evidence="2" type="ORF">B4167_1913</name>
</gene>
<dbReference type="Gene3D" id="2.40.50.40">
    <property type="match status" value="1"/>
</dbReference>
<dbReference type="PANTHER" id="PTHR37299">
    <property type="entry name" value="TRANSCRIPTIONAL REGULATOR-RELATED"/>
    <property type="match status" value="1"/>
</dbReference>
<dbReference type="InterPro" id="IPR007492">
    <property type="entry name" value="LytTR_DNA-bd_dom"/>
</dbReference>
<reference evidence="2 3" key="1">
    <citation type="submission" date="2015-01" db="EMBL/GenBank/DDBJ databases">
        <title>Draft Genome Sequences of Four Bacillus thermoamylovorans Strains, Isolated From Food Products.</title>
        <authorList>
            <person name="Krawcyk A.O."/>
            <person name="Berendsen E.M."/>
            <person name="Eijlander R.T."/>
            <person name="de Jong A."/>
            <person name="Wells-Bennik M."/>
            <person name="Kuipers O.P."/>
        </authorList>
    </citation>
    <scope>NUCLEOTIDE SEQUENCE [LARGE SCALE GENOMIC DNA]</scope>
    <source>
        <strain evidence="2 3">B4167</strain>
    </source>
</reference>
<dbReference type="EMBL" id="JXLU01000028">
    <property type="protein sequence ID" value="KIO73670.1"/>
    <property type="molecule type" value="Genomic_DNA"/>
</dbReference>